<gene>
    <name evidence="8" type="ORF">DFR29_103237</name>
</gene>
<feature type="domain" description="OmpA-like" evidence="7">
    <location>
        <begin position="280"/>
        <end position="394"/>
    </location>
</feature>
<dbReference type="InterPro" id="IPR006690">
    <property type="entry name" value="OMPA-like_CS"/>
</dbReference>
<evidence type="ECO:0000256" key="3">
    <source>
        <dbReference type="ARBA" id="ARBA00023237"/>
    </source>
</evidence>
<dbReference type="InterPro" id="IPR006664">
    <property type="entry name" value="OMP_bac"/>
</dbReference>
<keyword evidence="3" id="KW-0998">Cell outer membrane</keyword>
<proteinExistence type="predicted"/>
<dbReference type="InterPro" id="IPR006665">
    <property type="entry name" value="OmpA-like"/>
</dbReference>
<dbReference type="InterPro" id="IPR036737">
    <property type="entry name" value="OmpA-like_sf"/>
</dbReference>
<evidence type="ECO:0000313" key="9">
    <source>
        <dbReference type="Proteomes" id="UP000295293"/>
    </source>
</evidence>
<protein>
    <submittedName>
        <fullName evidence="8">Outer membrane protein OmpA-like peptidoglycan-associated protein</fullName>
    </submittedName>
</protein>
<comment type="subcellular location">
    <subcellularLocation>
        <location evidence="1">Cell outer membrane</location>
    </subcellularLocation>
</comment>
<evidence type="ECO:0000259" key="7">
    <source>
        <dbReference type="PROSITE" id="PS51123"/>
    </source>
</evidence>
<dbReference type="InterPro" id="IPR050330">
    <property type="entry name" value="Bact_OuterMem_StrucFunc"/>
</dbReference>
<organism evidence="8 9">
    <name type="scientific">Tahibacter aquaticus</name>
    <dbReference type="NCBI Taxonomy" id="520092"/>
    <lineage>
        <taxon>Bacteria</taxon>
        <taxon>Pseudomonadati</taxon>
        <taxon>Pseudomonadota</taxon>
        <taxon>Gammaproteobacteria</taxon>
        <taxon>Lysobacterales</taxon>
        <taxon>Rhodanobacteraceae</taxon>
        <taxon>Tahibacter</taxon>
    </lineage>
</organism>
<keyword evidence="6" id="KW-0732">Signal</keyword>
<dbReference type="GO" id="GO:0009279">
    <property type="term" value="C:cell outer membrane"/>
    <property type="evidence" value="ECO:0007669"/>
    <property type="project" value="UniProtKB-SubCell"/>
</dbReference>
<dbReference type="PANTHER" id="PTHR30329">
    <property type="entry name" value="STATOR ELEMENT OF FLAGELLAR MOTOR COMPLEX"/>
    <property type="match status" value="1"/>
</dbReference>
<dbReference type="PANTHER" id="PTHR30329:SF21">
    <property type="entry name" value="LIPOPROTEIN YIAD-RELATED"/>
    <property type="match status" value="1"/>
</dbReference>
<keyword evidence="2 4" id="KW-0472">Membrane</keyword>
<evidence type="ECO:0000313" key="8">
    <source>
        <dbReference type="EMBL" id="TDR46701.1"/>
    </source>
</evidence>
<evidence type="ECO:0000256" key="4">
    <source>
        <dbReference type="PROSITE-ProRule" id="PRU00473"/>
    </source>
</evidence>
<dbReference type="RefSeq" id="WP_166653925.1">
    <property type="nucleotide sequence ID" value="NZ_SNZH01000003.1"/>
</dbReference>
<sequence>MRKGWLGLGLLLSATSLQAADCPSLAPLPGWTAAAAELKDFDQVEMRAGEAGVDGYAKVAGRVCRQTYRPVAAVTPDDAQVQAAYRTRLDQLGAETLYAADGQVTGRLNSAEGERWMVVYNQPGEVSVVVVDRQLPRRILTAASGADYRLLGHMPDYVAAAPQIDDNGKIDFHVEDSAGDIDVPVQGRAIHIQYTPKPGAAGNSDVDVAYNYRERLRELGAQFLSTKDDARTVARIEEQGRAIWFAVYNQPGEISVFVLEEKPVQAKPEAPSPAAALKDRLDQDGRVALYINFAFNKATLLPDAKPVLAQVTALLKADATLRLAVEGHTDAVGTRDYNRKLSAQRAAAVVQALVLGGIAADRLSSAGLGSAQPLAPNDSADGRARNRRVELVRQ</sequence>
<evidence type="ECO:0000256" key="6">
    <source>
        <dbReference type="SAM" id="SignalP"/>
    </source>
</evidence>
<dbReference type="EMBL" id="SNZH01000003">
    <property type="protein sequence ID" value="TDR46701.1"/>
    <property type="molecule type" value="Genomic_DNA"/>
</dbReference>
<feature type="chain" id="PRO_5020341875" evidence="6">
    <location>
        <begin position="20"/>
        <end position="394"/>
    </location>
</feature>
<evidence type="ECO:0000256" key="2">
    <source>
        <dbReference type="ARBA" id="ARBA00023136"/>
    </source>
</evidence>
<dbReference type="CDD" id="cd07185">
    <property type="entry name" value="OmpA_C-like"/>
    <property type="match status" value="1"/>
</dbReference>
<dbReference type="SUPFAM" id="SSF103088">
    <property type="entry name" value="OmpA-like"/>
    <property type="match status" value="1"/>
</dbReference>
<dbReference type="AlphaFoldDB" id="A0A4R6Z4W5"/>
<feature type="signal peptide" evidence="6">
    <location>
        <begin position="1"/>
        <end position="19"/>
    </location>
</feature>
<evidence type="ECO:0000256" key="5">
    <source>
        <dbReference type="SAM" id="MobiDB-lite"/>
    </source>
</evidence>
<dbReference type="Pfam" id="PF00691">
    <property type="entry name" value="OmpA"/>
    <property type="match status" value="1"/>
</dbReference>
<dbReference type="PROSITE" id="PS01068">
    <property type="entry name" value="OMPA_1"/>
    <property type="match status" value="1"/>
</dbReference>
<evidence type="ECO:0000256" key="1">
    <source>
        <dbReference type="ARBA" id="ARBA00004442"/>
    </source>
</evidence>
<dbReference type="Proteomes" id="UP000295293">
    <property type="component" value="Unassembled WGS sequence"/>
</dbReference>
<keyword evidence="9" id="KW-1185">Reference proteome</keyword>
<name>A0A4R6Z4W5_9GAMM</name>
<dbReference type="PRINTS" id="PR01021">
    <property type="entry name" value="OMPADOMAIN"/>
</dbReference>
<dbReference type="Gene3D" id="3.30.1330.60">
    <property type="entry name" value="OmpA-like domain"/>
    <property type="match status" value="1"/>
</dbReference>
<accession>A0A4R6Z4W5</accession>
<feature type="region of interest" description="Disordered" evidence="5">
    <location>
        <begin position="369"/>
        <end position="394"/>
    </location>
</feature>
<reference evidence="8 9" key="1">
    <citation type="submission" date="2019-03" db="EMBL/GenBank/DDBJ databases">
        <title>Genomic Encyclopedia of Type Strains, Phase IV (KMG-IV): sequencing the most valuable type-strain genomes for metagenomic binning, comparative biology and taxonomic classification.</title>
        <authorList>
            <person name="Goeker M."/>
        </authorList>
    </citation>
    <scope>NUCLEOTIDE SEQUENCE [LARGE SCALE GENOMIC DNA]</scope>
    <source>
        <strain evidence="8 9">DSM 21667</strain>
    </source>
</reference>
<feature type="compositionally biased region" description="Basic and acidic residues" evidence="5">
    <location>
        <begin position="380"/>
        <end position="394"/>
    </location>
</feature>
<comment type="caution">
    <text evidence="8">The sequence shown here is derived from an EMBL/GenBank/DDBJ whole genome shotgun (WGS) entry which is preliminary data.</text>
</comment>
<dbReference type="PROSITE" id="PS51123">
    <property type="entry name" value="OMPA_2"/>
    <property type="match status" value="1"/>
</dbReference>